<sequence>MEPKSSGGLHHFKQGYFTETGTMNPDPLLTLKVDELLYEGQSKFQDIVLFNSKVVGRVLCLDGAIQCTEFDEFCYQEMISFLPLNAHPNPQDVLIIGGGDGGVAREVSKHPNVKKIIQCELDEEVVKQSKKFLPFMAQGFDSPKLELRIADGIDFVKNTDLRFDVIITDSSDPIGPAEVLYQEDYYTALNNILKPGGIICCQGESMWFDIKFIVRVLGCCRDIFPSVAYSSIYIPTYPGGQIGFLMASNSANMDFSKAKTVFSEDDCEDMKLRYYSKEIHEASFVLPRFVRLEIEKALRKSKA</sequence>
<dbReference type="AlphaFoldDB" id="A0A1V9Y2B1"/>
<organism evidence="6 7">
    <name type="scientific">Tropilaelaps mercedesae</name>
    <dbReference type="NCBI Taxonomy" id="418985"/>
    <lineage>
        <taxon>Eukaryota</taxon>
        <taxon>Metazoa</taxon>
        <taxon>Ecdysozoa</taxon>
        <taxon>Arthropoda</taxon>
        <taxon>Chelicerata</taxon>
        <taxon>Arachnida</taxon>
        <taxon>Acari</taxon>
        <taxon>Parasitiformes</taxon>
        <taxon>Mesostigmata</taxon>
        <taxon>Gamasina</taxon>
        <taxon>Dermanyssoidea</taxon>
        <taxon>Laelapidae</taxon>
        <taxon>Tropilaelaps</taxon>
    </lineage>
</organism>
<protein>
    <submittedName>
        <fullName evidence="6">Spermidine synthase-like</fullName>
    </submittedName>
</protein>
<evidence type="ECO:0000313" key="6">
    <source>
        <dbReference type="EMBL" id="OQR79897.1"/>
    </source>
</evidence>
<evidence type="ECO:0000256" key="1">
    <source>
        <dbReference type="ARBA" id="ARBA00007867"/>
    </source>
</evidence>
<keyword evidence="2 3" id="KW-0808">Transferase</keyword>
<dbReference type="Gene3D" id="2.30.140.10">
    <property type="entry name" value="Spermidine synthase, tetramerisation domain"/>
    <property type="match status" value="1"/>
</dbReference>
<feature type="active site" description="Proton acceptor" evidence="3">
    <location>
        <position position="169"/>
    </location>
</feature>
<evidence type="ECO:0000259" key="5">
    <source>
        <dbReference type="PROSITE" id="PS51006"/>
    </source>
</evidence>
<comment type="caution">
    <text evidence="6">The sequence shown here is derived from an EMBL/GenBank/DDBJ whole genome shotgun (WGS) entry which is preliminary data.</text>
</comment>
<dbReference type="EMBL" id="MNPL01000570">
    <property type="protein sequence ID" value="OQR79897.1"/>
    <property type="molecule type" value="Genomic_DNA"/>
</dbReference>
<accession>A0A1V9Y2B1</accession>
<dbReference type="OrthoDB" id="38125at2759"/>
<evidence type="ECO:0000256" key="2">
    <source>
        <dbReference type="ARBA" id="ARBA00022679"/>
    </source>
</evidence>
<reference evidence="6 7" key="1">
    <citation type="journal article" date="2017" name="Gigascience">
        <title>Draft genome of the honey bee ectoparasitic mite, Tropilaelaps mercedesae, is shaped by the parasitic life history.</title>
        <authorList>
            <person name="Dong X."/>
            <person name="Armstrong S.D."/>
            <person name="Xia D."/>
            <person name="Makepeace B.L."/>
            <person name="Darby A.C."/>
            <person name="Kadowaki T."/>
        </authorList>
    </citation>
    <scope>NUCLEOTIDE SEQUENCE [LARGE SCALE GENOMIC DNA]</scope>
    <source>
        <strain evidence="6">Wuxi-XJTLU</strain>
    </source>
</reference>
<evidence type="ECO:0000256" key="4">
    <source>
        <dbReference type="RuleBase" id="RU003836"/>
    </source>
</evidence>
<feature type="domain" description="PABS" evidence="5">
    <location>
        <begin position="14"/>
        <end position="249"/>
    </location>
</feature>
<dbReference type="Pfam" id="PF17284">
    <property type="entry name" value="Spermine_synt_N"/>
    <property type="match status" value="1"/>
</dbReference>
<dbReference type="InterPro" id="IPR030373">
    <property type="entry name" value="PABS_CS"/>
</dbReference>
<gene>
    <name evidence="6" type="ORF">BIW11_05415</name>
</gene>
<dbReference type="STRING" id="418985.A0A1V9Y2B1"/>
<dbReference type="InParanoid" id="A0A1V9Y2B1"/>
<dbReference type="FunCoup" id="A0A1V9Y2B1">
    <property type="interactions" value="1040"/>
</dbReference>
<dbReference type="InterPro" id="IPR001045">
    <property type="entry name" value="Spermi_synthase"/>
</dbReference>
<dbReference type="HAMAP" id="MF_00198">
    <property type="entry name" value="Spermidine_synth"/>
    <property type="match status" value="1"/>
</dbReference>
<dbReference type="Proteomes" id="UP000192247">
    <property type="component" value="Unassembled WGS sequence"/>
</dbReference>
<dbReference type="NCBIfam" id="TIGR00417">
    <property type="entry name" value="speE"/>
    <property type="match status" value="1"/>
</dbReference>
<dbReference type="SUPFAM" id="SSF53335">
    <property type="entry name" value="S-adenosyl-L-methionine-dependent methyltransferases"/>
    <property type="match status" value="1"/>
</dbReference>
<dbReference type="GO" id="GO:0005829">
    <property type="term" value="C:cytosol"/>
    <property type="evidence" value="ECO:0007669"/>
    <property type="project" value="TreeGrafter"/>
</dbReference>
<dbReference type="NCBIfam" id="NF002010">
    <property type="entry name" value="PRK00811.1"/>
    <property type="match status" value="1"/>
</dbReference>
<name>A0A1V9Y2B1_9ACAR</name>
<proteinExistence type="inferred from homology"/>
<dbReference type="InterPro" id="IPR037163">
    <property type="entry name" value="Spermidine_synt_N_sf"/>
</dbReference>
<dbReference type="Gene3D" id="3.40.50.150">
    <property type="entry name" value="Vaccinia Virus protein VP39"/>
    <property type="match status" value="1"/>
</dbReference>
<dbReference type="InterPro" id="IPR035246">
    <property type="entry name" value="Spermidine_synt_N"/>
</dbReference>
<dbReference type="CDD" id="cd02440">
    <property type="entry name" value="AdoMet_MTases"/>
    <property type="match status" value="1"/>
</dbReference>
<evidence type="ECO:0000313" key="7">
    <source>
        <dbReference type="Proteomes" id="UP000192247"/>
    </source>
</evidence>
<dbReference type="PROSITE" id="PS51006">
    <property type="entry name" value="PABS_2"/>
    <property type="match status" value="1"/>
</dbReference>
<dbReference type="GO" id="GO:0008295">
    <property type="term" value="P:spermidine biosynthetic process"/>
    <property type="evidence" value="ECO:0007669"/>
    <property type="project" value="TreeGrafter"/>
</dbReference>
<dbReference type="PANTHER" id="PTHR11558">
    <property type="entry name" value="SPERMIDINE/SPERMINE SYNTHASE"/>
    <property type="match status" value="1"/>
</dbReference>
<dbReference type="InterPro" id="IPR030374">
    <property type="entry name" value="PABS"/>
</dbReference>
<keyword evidence="7" id="KW-1185">Reference proteome</keyword>
<dbReference type="GO" id="GO:0004766">
    <property type="term" value="F:spermidine synthase activity"/>
    <property type="evidence" value="ECO:0007669"/>
    <property type="project" value="TreeGrafter"/>
</dbReference>
<dbReference type="FunFam" id="3.40.50.150:FF:000013">
    <property type="entry name" value="Spermidine synthase"/>
    <property type="match status" value="1"/>
</dbReference>
<dbReference type="InterPro" id="IPR029063">
    <property type="entry name" value="SAM-dependent_MTases_sf"/>
</dbReference>
<dbReference type="PANTHER" id="PTHR11558:SF11">
    <property type="entry name" value="SPERMIDINE SYNTHASE"/>
    <property type="match status" value="1"/>
</dbReference>
<dbReference type="PROSITE" id="PS01330">
    <property type="entry name" value="PABS_1"/>
    <property type="match status" value="1"/>
</dbReference>
<keyword evidence="3" id="KW-0620">Polyamine biosynthesis</keyword>
<evidence type="ECO:0000256" key="3">
    <source>
        <dbReference type="PROSITE-ProRule" id="PRU00354"/>
    </source>
</evidence>
<dbReference type="Pfam" id="PF01564">
    <property type="entry name" value="Spermine_synth"/>
    <property type="match status" value="1"/>
</dbReference>
<comment type="similarity">
    <text evidence="1 4">Belongs to the spermidine/spermine synthase family.</text>
</comment>